<feature type="chain" id="PRO_5008104550" description="DUF7907 domain-containing protein" evidence="2">
    <location>
        <begin position="17"/>
        <end position="197"/>
    </location>
</feature>
<dbReference type="EMBL" id="LUKN01000784">
    <property type="protein sequence ID" value="OAR02199.1"/>
    <property type="molecule type" value="Genomic_DNA"/>
</dbReference>
<proteinExistence type="predicted"/>
<evidence type="ECO:0000256" key="2">
    <source>
        <dbReference type="SAM" id="SignalP"/>
    </source>
</evidence>
<dbReference type="OMA" id="CDRKLPY"/>
<dbReference type="InterPro" id="IPR057229">
    <property type="entry name" value="DUF7907"/>
</dbReference>
<protein>
    <recommendedName>
        <fullName evidence="3">DUF7907 domain-containing protein</fullName>
    </recommendedName>
</protein>
<evidence type="ECO:0000313" key="4">
    <source>
        <dbReference type="EMBL" id="OAR02199.1"/>
    </source>
</evidence>
<dbReference type="Proteomes" id="UP000243081">
    <property type="component" value="Unassembled WGS sequence"/>
</dbReference>
<name>A0A179IKC9_CORDF</name>
<evidence type="ECO:0000313" key="5">
    <source>
        <dbReference type="Proteomes" id="UP000243081"/>
    </source>
</evidence>
<dbReference type="Pfam" id="PF25484">
    <property type="entry name" value="DUF7907"/>
    <property type="match status" value="1"/>
</dbReference>
<organism evidence="4 5">
    <name type="scientific">Cordyceps confragosa</name>
    <name type="common">Lecanicillium lecanii</name>
    <dbReference type="NCBI Taxonomy" id="2714763"/>
    <lineage>
        <taxon>Eukaryota</taxon>
        <taxon>Fungi</taxon>
        <taxon>Dikarya</taxon>
        <taxon>Ascomycota</taxon>
        <taxon>Pezizomycotina</taxon>
        <taxon>Sordariomycetes</taxon>
        <taxon>Hypocreomycetidae</taxon>
        <taxon>Hypocreales</taxon>
        <taxon>Cordycipitaceae</taxon>
        <taxon>Akanthomyces</taxon>
    </lineage>
</organism>
<comment type="caution">
    <text evidence="4">The sequence shown here is derived from an EMBL/GenBank/DDBJ whole genome shotgun (WGS) entry which is preliminary data.</text>
</comment>
<evidence type="ECO:0000259" key="3">
    <source>
        <dbReference type="Pfam" id="PF25484"/>
    </source>
</evidence>
<gene>
    <name evidence="4" type="ORF">LLEC1_01137</name>
</gene>
<sequence>MMHSLIAVGLAALATASPLPTYSDAFKLQIQVTDLTKDFTPPIHNRYIVGVHIGAGTDMVTPALHDEASTFHTNGTDADIWAARGTIVTGFGRYAQSWHTVRSPDDVNLSSAILQYGPGTEGVRVIFERGDLMLGPGQYMVCDRKLPYGLSVEMSTSSVPDACTAVTLLPVCAELEPDPEQKEDKGQTVSRTRCKRN</sequence>
<keyword evidence="5" id="KW-1185">Reference proteome</keyword>
<keyword evidence="2" id="KW-0732">Signal</keyword>
<dbReference type="AlphaFoldDB" id="A0A179IKC9"/>
<feature type="signal peptide" evidence="2">
    <location>
        <begin position="1"/>
        <end position="16"/>
    </location>
</feature>
<evidence type="ECO:0000256" key="1">
    <source>
        <dbReference type="SAM" id="MobiDB-lite"/>
    </source>
</evidence>
<feature type="domain" description="DUF7907" evidence="3">
    <location>
        <begin position="23"/>
        <end position="172"/>
    </location>
</feature>
<reference evidence="4 5" key="1">
    <citation type="submission" date="2016-03" db="EMBL/GenBank/DDBJ databases">
        <title>Fine-scale spatial genetic structure of a fungal parasite of coffee scale insects.</title>
        <authorList>
            <person name="Jackson D."/>
            <person name="Zemenick K.A."/>
            <person name="Malloure B."/>
            <person name="Quandt C.A."/>
            <person name="James T.Y."/>
        </authorList>
    </citation>
    <scope>NUCLEOTIDE SEQUENCE [LARGE SCALE GENOMIC DNA]</scope>
    <source>
        <strain evidence="4 5">UM487</strain>
    </source>
</reference>
<feature type="region of interest" description="Disordered" evidence="1">
    <location>
        <begin position="178"/>
        <end position="197"/>
    </location>
</feature>
<dbReference type="OrthoDB" id="3518533at2759"/>
<accession>A0A179IKC9</accession>